<dbReference type="Pfam" id="PF18734">
    <property type="entry name" value="HEPN_AbiU2"/>
    <property type="match status" value="1"/>
</dbReference>
<evidence type="ECO:0000313" key="3">
    <source>
        <dbReference type="Proteomes" id="UP000606490"/>
    </source>
</evidence>
<evidence type="ECO:0000313" key="2">
    <source>
        <dbReference type="EMBL" id="MBL6458445.1"/>
    </source>
</evidence>
<sequence>MSSTGGRVLYTYSLDKCDVQDKTKLADFRKARAEWVDLLEKDPLHSVSRQLSGLVWQDAVFRLFNEAWRIEDPAQPSGVTAPLLAEALVNGYVANLVLGVGRLTDKADYGKSGARNVVSLKRLVEEIKSKRDLITREIFVCYDGLVYDVNTIPPPSRRGSGGFIGVEIGGPFDWSTPTLLHEHFDGLSGVDPSARSRTDTIADAAFDEIETLLSCPEIEKLRELRNKVIAHAADPISRAHLSSFGFKLQEAKVALHALCWAYHRVQINLLWNSGGGVMPIPQFDIFDRMDISLLSQAQTSGLPPFWQQVVAERERWVKEPPP</sequence>
<reference evidence="2 3" key="1">
    <citation type="submission" date="2021-01" db="EMBL/GenBank/DDBJ databases">
        <title>Belnapia mucosa sp. nov. and Belnapia arida sp. nov., isolated from the Tabernas Desert (Almeria, Spain).</title>
        <authorList>
            <person name="Molina-Menor E."/>
            <person name="Vidal-Verdu A."/>
            <person name="Calonge A."/>
            <person name="Satari L."/>
            <person name="Pereto Magraner J."/>
            <person name="Porcar Miralles M."/>
        </authorList>
    </citation>
    <scope>NUCLEOTIDE SEQUENCE [LARGE SCALE GENOMIC DNA]</scope>
    <source>
        <strain evidence="2 3">T6</strain>
    </source>
</reference>
<comment type="caution">
    <text evidence="2">The sequence shown here is derived from an EMBL/GenBank/DDBJ whole genome shotgun (WGS) entry which is preliminary data.</text>
</comment>
<protein>
    <recommendedName>
        <fullName evidence="1">HEPN AbiU2-like domain-containing protein</fullName>
    </recommendedName>
</protein>
<evidence type="ECO:0000259" key="1">
    <source>
        <dbReference type="Pfam" id="PF18734"/>
    </source>
</evidence>
<name>A0ABS1V9V7_9PROT</name>
<gene>
    <name evidence="2" type="ORF">JMJ55_24205</name>
</gene>
<dbReference type="EMBL" id="JAEUXJ010000015">
    <property type="protein sequence ID" value="MBL6458445.1"/>
    <property type="molecule type" value="Genomic_DNA"/>
</dbReference>
<dbReference type="InterPro" id="IPR040704">
    <property type="entry name" value="HEPN_AbiU2"/>
</dbReference>
<accession>A0ABS1V9V7</accession>
<dbReference type="RefSeq" id="WP_202828190.1">
    <property type="nucleotide sequence ID" value="NZ_JAEUXJ010000015.1"/>
</dbReference>
<feature type="domain" description="HEPN AbiU2-like" evidence="1">
    <location>
        <begin position="80"/>
        <end position="231"/>
    </location>
</feature>
<organism evidence="2 3">
    <name type="scientific">Belnapia mucosa</name>
    <dbReference type="NCBI Taxonomy" id="2804532"/>
    <lineage>
        <taxon>Bacteria</taxon>
        <taxon>Pseudomonadati</taxon>
        <taxon>Pseudomonadota</taxon>
        <taxon>Alphaproteobacteria</taxon>
        <taxon>Acetobacterales</taxon>
        <taxon>Roseomonadaceae</taxon>
        <taxon>Belnapia</taxon>
    </lineage>
</organism>
<keyword evidence="3" id="KW-1185">Reference proteome</keyword>
<proteinExistence type="predicted"/>
<dbReference type="Proteomes" id="UP000606490">
    <property type="component" value="Unassembled WGS sequence"/>
</dbReference>